<gene>
    <name evidence="1" type="ORF">P2L57_33775</name>
</gene>
<evidence type="ECO:0000313" key="2">
    <source>
        <dbReference type="Proteomes" id="UP001220022"/>
    </source>
</evidence>
<reference evidence="1 2" key="1">
    <citation type="submission" date="2023-03" db="EMBL/GenBank/DDBJ databases">
        <title>Draft genome sequence of type strain Streptomyces ferralitis JCM 14344.</title>
        <authorList>
            <person name="Klaysubun C."/>
            <person name="Duangmal K."/>
        </authorList>
    </citation>
    <scope>NUCLEOTIDE SEQUENCE [LARGE SCALE GENOMIC DNA]</scope>
    <source>
        <strain evidence="1 2">JCM 14344</strain>
    </source>
</reference>
<organism evidence="1 2">
    <name type="scientific">Streptantibioticus ferralitis</name>
    <dbReference type="NCBI Taxonomy" id="236510"/>
    <lineage>
        <taxon>Bacteria</taxon>
        <taxon>Bacillati</taxon>
        <taxon>Actinomycetota</taxon>
        <taxon>Actinomycetes</taxon>
        <taxon>Kitasatosporales</taxon>
        <taxon>Streptomycetaceae</taxon>
        <taxon>Streptantibioticus</taxon>
    </lineage>
</organism>
<dbReference type="EMBL" id="JARHTQ010000035">
    <property type="protein sequence ID" value="MDF2260501.1"/>
    <property type="molecule type" value="Genomic_DNA"/>
</dbReference>
<protein>
    <submittedName>
        <fullName evidence="1">Uncharacterized protein</fullName>
    </submittedName>
</protein>
<comment type="caution">
    <text evidence="1">The sequence shown here is derived from an EMBL/GenBank/DDBJ whole genome shotgun (WGS) entry which is preliminary data.</text>
</comment>
<keyword evidence="2" id="KW-1185">Reference proteome</keyword>
<sequence>MDNTILHKAIFLLRDCHEPEQQVVEGLKNYFPELSLGERERYASEAWDMVHGKHSAI</sequence>
<name>A0ABT5Z9I5_9ACTN</name>
<accession>A0ABT5Z9I5</accession>
<dbReference type="RefSeq" id="WP_269855677.1">
    <property type="nucleotide sequence ID" value="NZ_BAAANM010000009.1"/>
</dbReference>
<dbReference type="Proteomes" id="UP001220022">
    <property type="component" value="Unassembled WGS sequence"/>
</dbReference>
<proteinExistence type="predicted"/>
<evidence type="ECO:0000313" key="1">
    <source>
        <dbReference type="EMBL" id="MDF2260501.1"/>
    </source>
</evidence>